<dbReference type="NCBIfam" id="TIGR02226">
    <property type="entry name" value="two_anch"/>
    <property type="match status" value="1"/>
</dbReference>
<dbReference type="RefSeq" id="WP_207031717.1">
    <property type="nucleotide sequence ID" value="NZ_JAFLNL010000002.1"/>
</dbReference>
<evidence type="ECO:0000313" key="4">
    <source>
        <dbReference type="Proteomes" id="UP000664044"/>
    </source>
</evidence>
<feature type="transmembrane region" description="Helical" evidence="1">
    <location>
        <begin position="627"/>
        <end position="645"/>
    </location>
</feature>
<dbReference type="InterPro" id="IPR024163">
    <property type="entry name" value="Aerotolerance_reg_N"/>
</dbReference>
<keyword evidence="1" id="KW-0472">Membrane</keyword>
<evidence type="ECO:0000259" key="2">
    <source>
        <dbReference type="Pfam" id="PF07584"/>
    </source>
</evidence>
<dbReference type="EMBL" id="JAFLNL010000002">
    <property type="protein sequence ID" value="MBO0353166.1"/>
    <property type="molecule type" value="Genomic_DNA"/>
</dbReference>
<keyword evidence="1" id="KW-0812">Transmembrane</keyword>
<name>A0ABS3G193_9FLAO</name>
<feature type="domain" description="Aerotolerance regulator N-terminal" evidence="2">
    <location>
        <begin position="11"/>
        <end position="86"/>
    </location>
</feature>
<dbReference type="Gene3D" id="3.40.50.410">
    <property type="entry name" value="von Willebrand factor, type A domain"/>
    <property type="match status" value="1"/>
</dbReference>
<dbReference type="PANTHER" id="PTHR37464">
    <property type="entry name" value="BLL2463 PROTEIN"/>
    <property type="match status" value="1"/>
</dbReference>
<accession>A0ABS3G193</accession>
<evidence type="ECO:0000256" key="1">
    <source>
        <dbReference type="SAM" id="Phobius"/>
    </source>
</evidence>
<dbReference type="Proteomes" id="UP000664044">
    <property type="component" value="Unassembled WGS sequence"/>
</dbReference>
<dbReference type="PANTHER" id="PTHR37464:SF1">
    <property type="entry name" value="BLL2463 PROTEIN"/>
    <property type="match status" value="1"/>
</dbReference>
<feature type="transmembrane region" description="Helical" evidence="1">
    <location>
        <begin position="66"/>
        <end position="88"/>
    </location>
</feature>
<keyword evidence="1" id="KW-1133">Transmembrane helix</keyword>
<evidence type="ECO:0000313" key="3">
    <source>
        <dbReference type="EMBL" id="MBO0353166.1"/>
    </source>
</evidence>
<keyword evidence="4" id="KW-1185">Reference proteome</keyword>
<dbReference type="InterPro" id="IPR011933">
    <property type="entry name" value="Double_TM_dom"/>
</dbReference>
<sequence>MPIFDQEMLGMQFKHPEILWALFLLVIPILIHLFQLRRFTKTPFTNVAMLQKVVSESRKSNTLKKWLLLITRLLLFAAIIIAFAQPFIATNTALQKKETVVYLDDSFSMQAKNNGISLLEKAVQDFIKNIGADTEFSLFTNEKTFSNVRVSDIQNSLLSLTFSHKQLNLNEIGLKANTLFSQNQGTVKNLIVISDFQERISVANPELDSRLQVHFVPLQARELQNISIDSVFVDDALNDQSTLKVFLTGGNEDEALPISLYNDDELIAKTAAKFKSNGDGEVEFTIPTNEALNGRLSIIDNSLGYDNRFYFNINSKEKIKVLAISASDSDYLNRLFRGNEFDFQKYRLNQLDYSSLGDQNVVILDAQLSIPTSLQNILRTFKNDGGTLIIVPSKNSDISSYNSLLSSLSSTQFQEKVVADVQLTSITFEHPLYRNVFEKEVTNFQYPSVKEYFKIQTSLPTALSLSGGDSFLVGNNGLYVFTVPLELENSNFINSPLIVPTFYNMAQSSLQMPQTYQTLGKPNTVDISAEIGNDDILKVAKDGYEFIPLQQTFPHRVRVSFDQNPTEDGIYSVLQNQQVLQNISFNYPRTESQLKYLDIGSLENMNSMDSIPELFEYLEAENNITAYWKWFVILALLLALIEVLIQKIVT</sequence>
<comment type="caution">
    <text evidence="3">The sequence shown here is derived from an EMBL/GenBank/DDBJ whole genome shotgun (WGS) entry which is preliminary data.</text>
</comment>
<dbReference type="InterPro" id="IPR036465">
    <property type="entry name" value="vWFA_dom_sf"/>
</dbReference>
<organism evidence="3 4">
    <name type="scientific">Flagellimonas aurea</name>
    <dbReference type="NCBI Taxonomy" id="2915619"/>
    <lineage>
        <taxon>Bacteria</taxon>
        <taxon>Pseudomonadati</taxon>
        <taxon>Bacteroidota</taxon>
        <taxon>Flavobacteriia</taxon>
        <taxon>Flavobacteriales</taxon>
        <taxon>Flavobacteriaceae</taxon>
        <taxon>Flagellimonas</taxon>
    </lineage>
</organism>
<feature type="transmembrane region" description="Helical" evidence="1">
    <location>
        <begin position="18"/>
        <end position="36"/>
    </location>
</feature>
<dbReference type="Pfam" id="PF07584">
    <property type="entry name" value="BatA"/>
    <property type="match status" value="1"/>
</dbReference>
<reference evidence="3 4" key="1">
    <citation type="submission" date="2021-03" db="EMBL/GenBank/DDBJ databases">
        <title>Muricauda lutimaris sp. nov. and Muricauda ruestringensis sp. nov, two marine members of the Flavobacteriaceae isolated from deep sea sediments of Western Pacific.</title>
        <authorList>
            <person name="Zhao S."/>
            <person name="Liu R."/>
        </authorList>
    </citation>
    <scope>NUCLEOTIDE SEQUENCE [LARGE SCALE GENOMIC DNA]</scope>
    <source>
        <strain evidence="3 4">BC31-1-A7</strain>
    </source>
</reference>
<gene>
    <name evidence="3" type="ORF">J0656_03985</name>
</gene>
<proteinExistence type="predicted"/>
<protein>
    <submittedName>
        <fullName evidence="3">BatA domain-containing protein</fullName>
    </submittedName>
</protein>